<dbReference type="OrthoDB" id="7427676at2"/>
<dbReference type="InterPro" id="IPR001387">
    <property type="entry name" value="Cro/C1-type_HTH"/>
</dbReference>
<dbReference type="GO" id="GO:0005829">
    <property type="term" value="C:cytosol"/>
    <property type="evidence" value="ECO:0007669"/>
    <property type="project" value="TreeGrafter"/>
</dbReference>
<dbReference type="GO" id="GO:0003677">
    <property type="term" value="F:DNA binding"/>
    <property type="evidence" value="ECO:0007669"/>
    <property type="project" value="UniProtKB-KW"/>
</dbReference>
<proteinExistence type="predicted"/>
<evidence type="ECO:0000256" key="1">
    <source>
        <dbReference type="ARBA" id="ARBA00023125"/>
    </source>
</evidence>
<keyword evidence="1" id="KW-0238">DNA-binding</keyword>
<dbReference type="PANTHER" id="PTHR46797:SF1">
    <property type="entry name" value="METHYLPHOSPHONATE SYNTHASE"/>
    <property type="match status" value="1"/>
</dbReference>
<reference evidence="3 4" key="1">
    <citation type="submission" date="2019-06" db="EMBL/GenBank/DDBJ databases">
        <title>Genomic Encyclopedia of Type Strains, Phase IV (KMG-V): Genome sequencing to study the core and pangenomes of soil and plant-associated prokaryotes.</title>
        <authorList>
            <person name="Whitman W."/>
        </authorList>
    </citation>
    <scope>NUCLEOTIDE SEQUENCE [LARGE SCALE GENOMIC DNA]</scope>
    <source>
        <strain evidence="3 4">BR 510</strain>
    </source>
</reference>
<dbReference type="InterPro" id="IPR010982">
    <property type="entry name" value="Lambda_DNA-bd_dom_sf"/>
</dbReference>
<accession>A0A560DPW2</accession>
<dbReference type="SUPFAM" id="SSF47413">
    <property type="entry name" value="lambda repressor-like DNA-binding domains"/>
    <property type="match status" value="1"/>
</dbReference>
<dbReference type="CDD" id="cd00093">
    <property type="entry name" value="HTH_XRE"/>
    <property type="match status" value="1"/>
</dbReference>
<protein>
    <submittedName>
        <fullName evidence="3">Transcriptional regulator with XRE-family HTH domain</fullName>
    </submittedName>
</protein>
<keyword evidence="4" id="KW-1185">Reference proteome</keyword>
<evidence type="ECO:0000313" key="4">
    <source>
        <dbReference type="Proteomes" id="UP000319949"/>
    </source>
</evidence>
<evidence type="ECO:0000259" key="2">
    <source>
        <dbReference type="PROSITE" id="PS50943"/>
    </source>
</evidence>
<dbReference type="STRING" id="1803665.GCA_001641335_08030"/>
<dbReference type="GO" id="GO:0003700">
    <property type="term" value="F:DNA-binding transcription factor activity"/>
    <property type="evidence" value="ECO:0007669"/>
    <property type="project" value="TreeGrafter"/>
</dbReference>
<gene>
    <name evidence="3" type="ORF">FBZ96_104131</name>
</gene>
<dbReference type="SMART" id="SM00530">
    <property type="entry name" value="HTH_XRE"/>
    <property type="match status" value="1"/>
</dbReference>
<comment type="caution">
    <text evidence="3">The sequence shown here is derived from an EMBL/GenBank/DDBJ whole genome shotgun (WGS) entry which is preliminary data.</text>
</comment>
<dbReference type="Gene3D" id="1.10.260.40">
    <property type="entry name" value="lambda repressor-like DNA-binding domains"/>
    <property type="match status" value="1"/>
</dbReference>
<dbReference type="PROSITE" id="PS50943">
    <property type="entry name" value="HTH_CROC1"/>
    <property type="match status" value="1"/>
</dbReference>
<dbReference type="Pfam" id="PF01381">
    <property type="entry name" value="HTH_3"/>
    <property type="match status" value="1"/>
</dbReference>
<organism evidence="3 4">
    <name type="scientific">Bradyrhizobium stylosanthis</name>
    <dbReference type="NCBI Taxonomy" id="1803665"/>
    <lineage>
        <taxon>Bacteria</taxon>
        <taxon>Pseudomonadati</taxon>
        <taxon>Pseudomonadota</taxon>
        <taxon>Alphaproteobacteria</taxon>
        <taxon>Hyphomicrobiales</taxon>
        <taxon>Nitrobacteraceae</taxon>
        <taxon>Bradyrhizobium</taxon>
    </lineage>
</organism>
<dbReference type="PANTHER" id="PTHR46797">
    <property type="entry name" value="HTH-TYPE TRANSCRIPTIONAL REGULATOR"/>
    <property type="match status" value="1"/>
</dbReference>
<dbReference type="InterPro" id="IPR050807">
    <property type="entry name" value="TransReg_Diox_bact_type"/>
</dbReference>
<name>A0A560DPW2_9BRAD</name>
<dbReference type="Proteomes" id="UP000319949">
    <property type="component" value="Unassembled WGS sequence"/>
</dbReference>
<sequence>MEFQVSKTKNKTVASFGSRLKQLREEQSMTITELARRIDVTPPAIWHWEKRGRVPKPATIKAVARVLNVSSEFLENGVHVVSSQDQGPLDQLSRRPDDMNLEELIRAIEAKGFSVRISSARDREN</sequence>
<evidence type="ECO:0000313" key="3">
    <source>
        <dbReference type="EMBL" id="TWA99163.1"/>
    </source>
</evidence>
<dbReference type="EMBL" id="VITK01000004">
    <property type="protein sequence ID" value="TWA99163.1"/>
    <property type="molecule type" value="Genomic_DNA"/>
</dbReference>
<feature type="domain" description="HTH cro/C1-type" evidence="2">
    <location>
        <begin position="20"/>
        <end position="74"/>
    </location>
</feature>
<dbReference type="AlphaFoldDB" id="A0A560DPW2"/>